<dbReference type="InterPro" id="IPR006016">
    <property type="entry name" value="UspA"/>
</dbReference>
<protein>
    <submittedName>
        <fullName evidence="2">Universal stress protein</fullName>
    </submittedName>
</protein>
<name>A0ABD6BC92_9EURY</name>
<evidence type="ECO:0000313" key="2">
    <source>
        <dbReference type="EMBL" id="MFD1562645.1"/>
    </source>
</evidence>
<accession>A0ABD6BC92</accession>
<dbReference type="RefSeq" id="WP_390284470.1">
    <property type="nucleotide sequence ID" value="NZ_JBHUDI010000002.1"/>
</dbReference>
<proteinExistence type="predicted"/>
<dbReference type="Proteomes" id="UP001597076">
    <property type="component" value="Unassembled WGS sequence"/>
</dbReference>
<dbReference type="EMBL" id="JBHUDI010000002">
    <property type="protein sequence ID" value="MFD1562645.1"/>
    <property type="molecule type" value="Genomic_DNA"/>
</dbReference>
<dbReference type="InterPro" id="IPR014729">
    <property type="entry name" value="Rossmann-like_a/b/a_fold"/>
</dbReference>
<reference evidence="2 3" key="1">
    <citation type="journal article" date="2019" name="Int. J. Syst. Evol. Microbiol.">
        <title>The Global Catalogue of Microorganisms (GCM) 10K type strain sequencing project: providing services to taxonomists for standard genome sequencing and annotation.</title>
        <authorList>
            <consortium name="The Broad Institute Genomics Platform"/>
            <consortium name="The Broad Institute Genome Sequencing Center for Infectious Disease"/>
            <person name="Wu L."/>
            <person name="Ma J."/>
        </authorList>
    </citation>
    <scope>NUCLEOTIDE SEQUENCE [LARGE SCALE GENOMIC DNA]</scope>
    <source>
        <strain evidence="2 3">CGMCC 1.12230</strain>
    </source>
</reference>
<organism evidence="2 3">
    <name type="scientific">Haloarchaeobius amylolyticus</name>
    <dbReference type="NCBI Taxonomy" id="1198296"/>
    <lineage>
        <taxon>Archaea</taxon>
        <taxon>Methanobacteriati</taxon>
        <taxon>Methanobacteriota</taxon>
        <taxon>Stenosarchaea group</taxon>
        <taxon>Halobacteria</taxon>
        <taxon>Halobacteriales</taxon>
        <taxon>Halorubellaceae</taxon>
        <taxon>Haloarchaeobius</taxon>
    </lineage>
</organism>
<dbReference type="Pfam" id="PF00582">
    <property type="entry name" value="Usp"/>
    <property type="match status" value="1"/>
</dbReference>
<keyword evidence="3" id="KW-1185">Reference proteome</keyword>
<evidence type="ECO:0000313" key="3">
    <source>
        <dbReference type="Proteomes" id="UP001597076"/>
    </source>
</evidence>
<dbReference type="AlphaFoldDB" id="A0ABD6BC92"/>
<dbReference type="Gene3D" id="3.40.50.620">
    <property type="entry name" value="HUPs"/>
    <property type="match status" value="1"/>
</dbReference>
<dbReference type="SUPFAM" id="SSF52402">
    <property type="entry name" value="Adenine nucleotide alpha hydrolases-like"/>
    <property type="match status" value="1"/>
</dbReference>
<feature type="domain" description="UspA" evidence="1">
    <location>
        <begin position="2"/>
        <end position="141"/>
    </location>
</feature>
<comment type="caution">
    <text evidence="2">The sequence shown here is derived from an EMBL/GenBank/DDBJ whole genome shotgun (WGS) entry which is preliminary data.</text>
</comment>
<sequence>MTFLVSYDESYLADAALTRATEYADALDEDVVAVAVIPEDDERYAREKNWLEKDEEFDVQTIASFIHEQVVNIAPEASFRYERSPTSASSGIATELQRVADDERPSVVFLGSDNAGQIVTPVTSVAGNVAEDATYDVHIVRYFSPTAVQEIEASGDYPGETR</sequence>
<gene>
    <name evidence="2" type="ORF">ACFR99_03645</name>
</gene>
<evidence type="ECO:0000259" key="1">
    <source>
        <dbReference type="Pfam" id="PF00582"/>
    </source>
</evidence>